<sequence>MRKVRDSFLSRFDIPNLGRLGIPVVLLVALFAACAEKTPDPWRDLPGRNAYVFHCGACHGKRGLGSKNLFPPLAGSPWANGPVDVPIRVVLQGLEGELTVNGEDYMNIMPGLGKRLKDSEVAEILTFVRSAFGNQSGPVTAADVARVRAETKDRKRMWKVPQLEPMLKGTGE</sequence>
<accession>A0A7Y2EBY8</accession>
<dbReference type="AlphaFoldDB" id="A0A7Y2EBY8"/>
<dbReference type="EMBL" id="JABDJR010000618">
    <property type="protein sequence ID" value="NNF08117.1"/>
    <property type="molecule type" value="Genomic_DNA"/>
</dbReference>
<comment type="caution">
    <text evidence="6">The sequence shown here is derived from an EMBL/GenBank/DDBJ whole genome shotgun (WGS) entry which is preliminary data.</text>
</comment>
<evidence type="ECO:0000313" key="6">
    <source>
        <dbReference type="EMBL" id="NNF08117.1"/>
    </source>
</evidence>
<keyword evidence="3 4" id="KW-0408">Iron</keyword>
<organism evidence="6 7">
    <name type="scientific">Eiseniibacteriota bacterium</name>
    <dbReference type="NCBI Taxonomy" id="2212470"/>
    <lineage>
        <taxon>Bacteria</taxon>
        <taxon>Candidatus Eiseniibacteriota</taxon>
    </lineage>
</organism>
<keyword evidence="1 4" id="KW-0349">Heme</keyword>
<dbReference type="PROSITE" id="PS51007">
    <property type="entry name" value="CYTC"/>
    <property type="match status" value="1"/>
</dbReference>
<evidence type="ECO:0000256" key="4">
    <source>
        <dbReference type="PROSITE-ProRule" id="PRU00433"/>
    </source>
</evidence>
<feature type="domain" description="Cytochrome c" evidence="5">
    <location>
        <begin position="42"/>
        <end position="132"/>
    </location>
</feature>
<dbReference type="InterPro" id="IPR009056">
    <property type="entry name" value="Cyt_c-like_dom"/>
</dbReference>
<dbReference type="PROSITE" id="PS51257">
    <property type="entry name" value="PROKAR_LIPOPROTEIN"/>
    <property type="match status" value="1"/>
</dbReference>
<evidence type="ECO:0000256" key="3">
    <source>
        <dbReference type="ARBA" id="ARBA00023004"/>
    </source>
</evidence>
<keyword evidence="2 4" id="KW-0479">Metal-binding</keyword>
<evidence type="ECO:0000313" key="7">
    <source>
        <dbReference type="Proteomes" id="UP000547674"/>
    </source>
</evidence>
<proteinExistence type="predicted"/>
<dbReference type="Proteomes" id="UP000547674">
    <property type="component" value="Unassembled WGS sequence"/>
</dbReference>
<evidence type="ECO:0000259" key="5">
    <source>
        <dbReference type="PROSITE" id="PS51007"/>
    </source>
</evidence>
<dbReference type="PANTHER" id="PTHR35008">
    <property type="entry name" value="BLL4482 PROTEIN-RELATED"/>
    <property type="match status" value="1"/>
</dbReference>
<evidence type="ECO:0000256" key="2">
    <source>
        <dbReference type="ARBA" id="ARBA00022723"/>
    </source>
</evidence>
<name>A0A7Y2EBY8_UNCEI</name>
<dbReference type="SUPFAM" id="SSF46626">
    <property type="entry name" value="Cytochrome c"/>
    <property type="match status" value="1"/>
</dbReference>
<evidence type="ECO:0000256" key="1">
    <source>
        <dbReference type="ARBA" id="ARBA00022617"/>
    </source>
</evidence>
<dbReference type="InterPro" id="IPR051459">
    <property type="entry name" value="Cytochrome_c-type_DH"/>
</dbReference>
<protein>
    <submittedName>
        <fullName evidence="6">Cytochrome c</fullName>
    </submittedName>
</protein>
<dbReference type="GO" id="GO:0020037">
    <property type="term" value="F:heme binding"/>
    <property type="evidence" value="ECO:0007669"/>
    <property type="project" value="InterPro"/>
</dbReference>
<dbReference type="InterPro" id="IPR036909">
    <property type="entry name" value="Cyt_c-like_dom_sf"/>
</dbReference>
<dbReference type="Gene3D" id="1.10.760.10">
    <property type="entry name" value="Cytochrome c-like domain"/>
    <property type="match status" value="1"/>
</dbReference>
<reference evidence="6 7" key="1">
    <citation type="submission" date="2020-03" db="EMBL/GenBank/DDBJ databases">
        <title>Metabolic flexibility allows generalist bacteria to become dominant in a frequently disturbed ecosystem.</title>
        <authorList>
            <person name="Chen Y.-J."/>
            <person name="Leung P.M."/>
            <person name="Bay S.K."/>
            <person name="Hugenholtz P."/>
            <person name="Kessler A.J."/>
            <person name="Shelley G."/>
            <person name="Waite D.W."/>
            <person name="Cook P.L."/>
            <person name="Greening C."/>
        </authorList>
    </citation>
    <scope>NUCLEOTIDE SEQUENCE [LARGE SCALE GENOMIC DNA]</scope>
    <source>
        <strain evidence="6">SS_bin_28</strain>
    </source>
</reference>
<dbReference type="GO" id="GO:0009055">
    <property type="term" value="F:electron transfer activity"/>
    <property type="evidence" value="ECO:0007669"/>
    <property type="project" value="InterPro"/>
</dbReference>
<dbReference type="GO" id="GO:0046872">
    <property type="term" value="F:metal ion binding"/>
    <property type="evidence" value="ECO:0007669"/>
    <property type="project" value="UniProtKB-KW"/>
</dbReference>
<gene>
    <name evidence="6" type="ORF">HKN21_15240</name>
</gene>
<dbReference type="Pfam" id="PF00034">
    <property type="entry name" value="Cytochrom_C"/>
    <property type="match status" value="1"/>
</dbReference>
<dbReference type="PANTHER" id="PTHR35008:SF8">
    <property type="entry name" value="ALCOHOL DEHYDROGENASE CYTOCHROME C SUBUNIT"/>
    <property type="match status" value="1"/>
</dbReference>